<comment type="caution">
    <text evidence="9">The sequence shown here is derived from an EMBL/GenBank/DDBJ whole genome shotgun (WGS) entry which is preliminary data.</text>
</comment>
<dbReference type="GO" id="GO:0004673">
    <property type="term" value="F:protein histidine kinase activity"/>
    <property type="evidence" value="ECO:0007669"/>
    <property type="project" value="UniProtKB-EC"/>
</dbReference>
<dbReference type="RefSeq" id="WP_170230268.1">
    <property type="nucleotide sequence ID" value="NZ_BJXX01000117.1"/>
</dbReference>
<evidence type="ECO:0000256" key="4">
    <source>
        <dbReference type="ARBA" id="ARBA00022741"/>
    </source>
</evidence>
<keyword evidence="10" id="KW-1185">Reference proteome</keyword>
<dbReference type="SUPFAM" id="SSF55874">
    <property type="entry name" value="ATPase domain of HSP90 chaperone/DNA topoisomerase II/histidine kinase"/>
    <property type="match status" value="1"/>
</dbReference>
<organism evidence="9 10">
    <name type="scientific">Aneurinibacillus danicus</name>
    <dbReference type="NCBI Taxonomy" id="267746"/>
    <lineage>
        <taxon>Bacteria</taxon>
        <taxon>Bacillati</taxon>
        <taxon>Bacillota</taxon>
        <taxon>Bacilli</taxon>
        <taxon>Bacillales</taxon>
        <taxon>Paenibacillaceae</taxon>
        <taxon>Aneurinibacillus group</taxon>
        <taxon>Aneurinibacillus</taxon>
    </lineage>
</organism>
<keyword evidence="6" id="KW-0067">ATP-binding</keyword>
<dbReference type="InterPro" id="IPR005467">
    <property type="entry name" value="His_kinase_dom"/>
</dbReference>
<dbReference type="SMART" id="SM00387">
    <property type="entry name" value="HATPase_c"/>
    <property type="match status" value="1"/>
</dbReference>
<feature type="domain" description="Histidine kinase" evidence="8">
    <location>
        <begin position="1"/>
        <end position="117"/>
    </location>
</feature>
<sequence length="148" mass="16894">MEIEEDLCLILNRSKFSQCMINMMKNGVEAMTEGGVLTVRVFRRAEHIVIDIIDTGKGMTPEEVRRLGNPFYSTKEKGTGLGLMVCYRIVEAWNGRVEVRSEKGKGTHFSIILPMLASFPCLRIEGKKDGAHFVMLRLFACTYKTWWL</sequence>
<dbReference type="InterPro" id="IPR003594">
    <property type="entry name" value="HATPase_dom"/>
</dbReference>
<dbReference type="PANTHER" id="PTHR43065">
    <property type="entry name" value="SENSOR HISTIDINE KINASE"/>
    <property type="match status" value="1"/>
</dbReference>
<evidence type="ECO:0000313" key="10">
    <source>
        <dbReference type="Proteomes" id="UP000321157"/>
    </source>
</evidence>
<accession>A0A511VA15</accession>
<dbReference type="PRINTS" id="PR00344">
    <property type="entry name" value="BCTRLSENSOR"/>
</dbReference>
<name>A0A511VA15_9BACL</name>
<evidence type="ECO:0000256" key="5">
    <source>
        <dbReference type="ARBA" id="ARBA00022777"/>
    </source>
</evidence>
<dbReference type="Gene3D" id="3.30.565.10">
    <property type="entry name" value="Histidine kinase-like ATPase, C-terminal domain"/>
    <property type="match status" value="1"/>
</dbReference>
<keyword evidence="7" id="KW-0902">Two-component regulatory system</keyword>
<dbReference type="InterPro" id="IPR036890">
    <property type="entry name" value="HATPase_C_sf"/>
</dbReference>
<reference evidence="9 10" key="1">
    <citation type="submission" date="2019-07" db="EMBL/GenBank/DDBJ databases">
        <title>Whole genome shotgun sequence of Aneurinibacillus danicus NBRC 102444.</title>
        <authorList>
            <person name="Hosoyama A."/>
            <person name="Uohara A."/>
            <person name="Ohji S."/>
            <person name="Ichikawa N."/>
        </authorList>
    </citation>
    <scope>NUCLEOTIDE SEQUENCE [LARGE SCALE GENOMIC DNA]</scope>
    <source>
        <strain evidence="9 10">NBRC 102444</strain>
    </source>
</reference>
<dbReference type="InterPro" id="IPR004358">
    <property type="entry name" value="Sig_transdc_His_kin-like_C"/>
</dbReference>
<dbReference type="PROSITE" id="PS50109">
    <property type="entry name" value="HIS_KIN"/>
    <property type="match status" value="1"/>
</dbReference>
<dbReference type="PANTHER" id="PTHR43065:SF46">
    <property type="entry name" value="C4-DICARBOXYLATE TRANSPORT SENSOR PROTEIN DCTB"/>
    <property type="match status" value="1"/>
</dbReference>
<keyword evidence="5" id="KW-0418">Kinase</keyword>
<evidence type="ECO:0000256" key="1">
    <source>
        <dbReference type="ARBA" id="ARBA00000085"/>
    </source>
</evidence>
<dbReference type="GO" id="GO:0005524">
    <property type="term" value="F:ATP binding"/>
    <property type="evidence" value="ECO:0007669"/>
    <property type="project" value="UniProtKB-KW"/>
</dbReference>
<evidence type="ECO:0000256" key="2">
    <source>
        <dbReference type="ARBA" id="ARBA00012438"/>
    </source>
</evidence>
<dbReference type="EC" id="2.7.13.3" evidence="2"/>
<dbReference type="EMBL" id="BJXX01000117">
    <property type="protein sequence ID" value="GEN35121.1"/>
    <property type="molecule type" value="Genomic_DNA"/>
</dbReference>
<protein>
    <recommendedName>
        <fullName evidence="2">histidine kinase</fullName>
        <ecNumber evidence="2">2.7.13.3</ecNumber>
    </recommendedName>
</protein>
<dbReference type="Proteomes" id="UP000321157">
    <property type="component" value="Unassembled WGS sequence"/>
</dbReference>
<keyword evidence="3" id="KW-0808">Transferase</keyword>
<proteinExistence type="predicted"/>
<evidence type="ECO:0000256" key="7">
    <source>
        <dbReference type="ARBA" id="ARBA00023012"/>
    </source>
</evidence>
<evidence type="ECO:0000256" key="3">
    <source>
        <dbReference type="ARBA" id="ARBA00022679"/>
    </source>
</evidence>
<keyword evidence="4" id="KW-0547">Nucleotide-binding</keyword>
<evidence type="ECO:0000256" key="6">
    <source>
        <dbReference type="ARBA" id="ARBA00022840"/>
    </source>
</evidence>
<comment type="catalytic activity">
    <reaction evidence="1">
        <text>ATP + protein L-histidine = ADP + protein N-phospho-L-histidine.</text>
        <dbReference type="EC" id="2.7.13.3"/>
    </reaction>
</comment>
<dbReference type="GO" id="GO:0000160">
    <property type="term" value="P:phosphorelay signal transduction system"/>
    <property type="evidence" value="ECO:0007669"/>
    <property type="project" value="UniProtKB-KW"/>
</dbReference>
<gene>
    <name evidence="9" type="ORF">ADA01nite_25810</name>
</gene>
<dbReference type="AlphaFoldDB" id="A0A511VA15"/>
<evidence type="ECO:0000313" key="9">
    <source>
        <dbReference type="EMBL" id="GEN35121.1"/>
    </source>
</evidence>
<dbReference type="Pfam" id="PF02518">
    <property type="entry name" value="HATPase_c"/>
    <property type="match status" value="1"/>
</dbReference>
<evidence type="ECO:0000259" key="8">
    <source>
        <dbReference type="PROSITE" id="PS50109"/>
    </source>
</evidence>